<evidence type="ECO:0000259" key="5">
    <source>
        <dbReference type="Pfam" id="PF16363"/>
    </source>
</evidence>
<dbReference type="Pfam" id="PF16363">
    <property type="entry name" value="GDP_Man_Dehyd"/>
    <property type="match status" value="1"/>
</dbReference>
<protein>
    <recommendedName>
        <fullName evidence="3">GDP-mannose 4,6-dehydratase</fullName>
        <ecNumber evidence="3">4.2.1.47</ecNumber>
    </recommendedName>
</protein>
<organism evidence="6 7">
    <name type="scientific">Pseudocercospora eumusae</name>
    <dbReference type="NCBI Taxonomy" id="321146"/>
    <lineage>
        <taxon>Eukaryota</taxon>
        <taxon>Fungi</taxon>
        <taxon>Dikarya</taxon>
        <taxon>Ascomycota</taxon>
        <taxon>Pezizomycotina</taxon>
        <taxon>Dothideomycetes</taxon>
        <taxon>Dothideomycetidae</taxon>
        <taxon>Mycosphaerellales</taxon>
        <taxon>Mycosphaerellaceae</taxon>
        <taxon>Pseudocercospora</taxon>
    </lineage>
</organism>
<dbReference type="PANTHER" id="PTHR43715:SF1">
    <property type="entry name" value="GDP-MANNOSE 4,6 DEHYDRATASE"/>
    <property type="match status" value="1"/>
</dbReference>
<dbReference type="GO" id="GO:0008446">
    <property type="term" value="F:GDP-mannose 4,6-dehydratase activity"/>
    <property type="evidence" value="ECO:0007669"/>
    <property type="project" value="UniProtKB-EC"/>
</dbReference>
<dbReference type="Proteomes" id="UP000070133">
    <property type="component" value="Unassembled WGS sequence"/>
</dbReference>
<evidence type="ECO:0000256" key="1">
    <source>
        <dbReference type="ARBA" id="ARBA00001937"/>
    </source>
</evidence>
<evidence type="ECO:0000313" key="6">
    <source>
        <dbReference type="EMBL" id="KXS94843.1"/>
    </source>
</evidence>
<dbReference type="SUPFAM" id="SSF51735">
    <property type="entry name" value="NAD(P)-binding Rossmann-fold domains"/>
    <property type="match status" value="1"/>
</dbReference>
<dbReference type="EC" id="4.2.1.47" evidence="3"/>
<evidence type="ECO:0000256" key="2">
    <source>
        <dbReference type="ARBA" id="ARBA00009263"/>
    </source>
</evidence>
<keyword evidence="7" id="KW-1185">Reference proteome</keyword>
<comment type="similarity">
    <text evidence="2">Belongs to the NAD(P)-dependent epimerase/dehydratase family. GDP-mannose 4,6-dehydratase subfamily.</text>
</comment>
<name>A0A139GXB7_9PEZI</name>
<accession>A0A139GXB7</accession>
<dbReference type="EMBL" id="LFZN01000254">
    <property type="protein sequence ID" value="KXS94843.1"/>
    <property type="molecule type" value="Genomic_DNA"/>
</dbReference>
<evidence type="ECO:0000256" key="3">
    <source>
        <dbReference type="ARBA" id="ARBA00011989"/>
    </source>
</evidence>
<evidence type="ECO:0000256" key="4">
    <source>
        <dbReference type="ARBA" id="ARBA00023239"/>
    </source>
</evidence>
<dbReference type="PANTHER" id="PTHR43715">
    <property type="entry name" value="GDP-MANNOSE 4,6-DEHYDRATASE"/>
    <property type="match status" value="1"/>
</dbReference>
<dbReference type="InterPro" id="IPR036291">
    <property type="entry name" value="NAD(P)-bd_dom_sf"/>
</dbReference>
<dbReference type="STRING" id="321146.A0A139GXB7"/>
<reference evidence="6 7" key="1">
    <citation type="submission" date="2015-07" db="EMBL/GenBank/DDBJ databases">
        <title>Comparative genomics of the Sigatoka disease complex on banana suggests a link between parallel evolutionary changes in Pseudocercospora fijiensis and Pseudocercospora eumusae and increased virulence on the banana host.</title>
        <authorList>
            <person name="Chang T.-C."/>
            <person name="Salvucci A."/>
            <person name="Crous P.W."/>
            <person name="Stergiopoulos I."/>
        </authorList>
    </citation>
    <scope>NUCLEOTIDE SEQUENCE [LARGE SCALE GENOMIC DNA]</scope>
    <source>
        <strain evidence="6 7">CBS 114824</strain>
    </source>
</reference>
<dbReference type="InterPro" id="IPR006368">
    <property type="entry name" value="GDP_Man_deHydtase"/>
</dbReference>
<comment type="cofactor">
    <cofactor evidence="1">
        <name>NADP(+)</name>
        <dbReference type="ChEBI" id="CHEBI:58349"/>
    </cofactor>
</comment>
<feature type="domain" description="NAD(P)-binding" evidence="5">
    <location>
        <begin position="8"/>
        <end position="332"/>
    </location>
</feature>
<dbReference type="AlphaFoldDB" id="A0A139GXB7"/>
<evidence type="ECO:0000313" key="7">
    <source>
        <dbReference type="Proteomes" id="UP000070133"/>
    </source>
</evidence>
<gene>
    <name evidence="6" type="ORF">AC578_3666</name>
</gene>
<proteinExistence type="inferred from homology"/>
<keyword evidence="4" id="KW-0456">Lyase</keyword>
<dbReference type="Gene3D" id="3.40.50.720">
    <property type="entry name" value="NAD(P)-binding Rossmann-like Domain"/>
    <property type="match status" value="1"/>
</dbReference>
<sequence>MAGTKRALLTGITGEIGSVLYEFLLGKGYEVHGIVRNPASVTQYVYHKIFQNAILHTGDLQDAARLKEIVEEVQPHEIYNLAAETQVAASWQQPIGVMEANFMGLIRLLDAIASTKRASEIRLLHAGSSEMYGQVEVLPINESTSIAPRTPYATSKAAGFWIIKNYRTHLGLFAANAILFNQECPRRGTAFSTYQMTLGASQVVLGKRSHIEVANLELTRDWGHAEDCVECLWLILQAEEADDYIISSGTGHTVRQFLEASFAALDHKITWSGQGVDEVGRSSKTGEVVVRIDPHGYANRSQSNNQVGDSSKARRVLGWRANKTFQDTVTEMTLAACEREKVKL</sequence>
<dbReference type="FunFam" id="3.40.50.720:FF:000924">
    <property type="entry name" value="GDP-mannose 4,6 dehydratase"/>
    <property type="match status" value="1"/>
</dbReference>
<dbReference type="OrthoDB" id="331544at2759"/>
<dbReference type="GO" id="GO:0042351">
    <property type="term" value="P:'de novo' GDP-L-fucose biosynthetic process"/>
    <property type="evidence" value="ECO:0007669"/>
    <property type="project" value="TreeGrafter"/>
</dbReference>
<comment type="caution">
    <text evidence="6">The sequence shown here is derived from an EMBL/GenBank/DDBJ whole genome shotgun (WGS) entry which is preliminary data.</text>
</comment>
<dbReference type="CDD" id="cd05260">
    <property type="entry name" value="GDP_MD_SDR_e"/>
    <property type="match status" value="1"/>
</dbReference>
<dbReference type="InterPro" id="IPR016040">
    <property type="entry name" value="NAD(P)-bd_dom"/>
</dbReference>
<dbReference type="Gene3D" id="3.90.25.10">
    <property type="entry name" value="UDP-galactose 4-epimerase, domain 1"/>
    <property type="match status" value="1"/>
</dbReference>